<name>A0ABQ6AZL1_9BRAD</name>
<feature type="region of interest" description="Disordered" evidence="1">
    <location>
        <begin position="38"/>
        <end position="62"/>
    </location>
</feature>
<gene>
    <name evidence="2" type="ORF">GCM10007857_43350</name>
</gene>
<dbReference type="EMBL" id="BSOW01000015">
    <property type="protein sequence ID" value="GLR87624.1"/>
    <property type="molecule type" value="Genomic_DNA"/>
</dbReference>
<keyword evidence="3" id="KW-1185">Reference proteome</keyword>
<sequence length="62" mass="6338">MAAARILCLAGAGKRAIEAAPFVVPIIGFPGETTGSGRICHSDSGSSIMQRKGPRGELEARA</sequence>
<reference evidence="3" key="1">
    <citation type="journal article" date="2019" name="Int. J. Syst. Evol. Microbiol.">
        <title>The Global Catalogue of Microorganisms (GCM) 10K type strain sequencing project: providing services to taxonomists for standard genome sequencing and annotation.</title>
        <authorList>
            <consortium name="The Broad Institute Genomics Platform"/>
            <consortium name="The Broad Institute Genome Sequencing Center for Infectious Disease"/>
            <person name="Wu L."/>
            <person name="Ma J."/>
        </authorList>
    </citation>
    <scope>NUCLEOTIDE SEQUENCE [LARGE SCALE GENOMIC DNA]</scope>
    <source>
        <strain evidence="3">NBRC 102520</strain>
    </source>
</reference>
<protein>
    <submittedName>
        <fullName evidence="2">Uncharacterized protein</fullName>
    </submittedName>
</protein>
<proteinExistence type="predicted"/>
<comment type="caution">
    <text evidence="2">The sequence shown here is derived from an EMBL/GenBank/DDBJ whole genome shotgun (WGS) entry which is preliminary data.</text>
</comment>
<organism evidence="2 3">
    <name type="scientific">Bradyrhizobium iriomotense</name>
    <dbReference type="NCBI Taxonomy" id="441950"/>
    <lineage>
        <taxon>Bacteria</taxon>
        <taxon>Pseudomonadati</taxon>
        <taxon>Pseudomonadota</taxon>
        <taxon>Alphaproteobacteria</taxon>
        <taxon>Hyphomicrobiales</taxon>
        <taxon>Nitrobacteraceae</taxon>
        <taxon>Bradyrhizobium</taxon>
    </lineage>
</organism>
<accession>A0ABQ6AZL1</accession>
<evidence type="ECO:0000313" key="3">
    <source>
        <dbReference type="Proteomes" id="UP001156905"/>
    </source>
</evidence>
<evidence type="ECO:0000313" key="2">
    <source>
        <dbReference type="EMBL" id="GLR87624.1"/>
    </source>
</evidence>
<evidence type="ECO:0000256" key="1">
    <source>
        <dbReference type="SAM" id="MobiDB-lite"/>
    </source>
</evidence>
<dbReference type="Proteomes" id="UP001156905">
    <property type="component" value="Unassembled WGS sequence"/>
</dbReference>